<proteinExistence type="predicted"/>
<gene>
    <name evidence="1" type="ORF">DB32_007974</name>
</gene>
<dbReference type="STRING" id="927083.DB32_007974"/>
<reference evidence="1 2" key="1">
    <citation type="submission" date="2015-03" db="EMBL/GenBank/DDBJ databases">
        <title>Genome assembly of Sandaracinus amylolyticus DSM 53668.</title>
        <authorList>
            <person name="Sharma G."/>
            <person name="Subramanian S."/>
        </authorList>
    </citation>
    <scope>NUCLEOTIDE SEQUENCE [LARGE SCALE GENOMIC DNA]</scope>
    <source>
        <strain evidence="1 2">DSM 53668</strain>
    </source>
</reference>
<name>A0A0F6W9E9_9BACT</name>
<dbReference type="KEGG" id="samy:DB32_007974"/>
<sequence length="158" mass="17090">MTYRDHRRRWMPETEVVLRGAGWYPGRSADLTSYAGCLRAWGLPWIDVAAPFLRELGGLRIPCGSGVLSIDPCALLAYAQCCEDIDWIRAFGDRVDEPVIAIGSISHGQILQGSSGRVYAHYDGLVLLAGATSDAAIDALVRDVPLPPADVLPAPDDE</sequence>
<dbReference type="Proteomes" id="UP000034883">
    <property type="component" value="Chromosome"/>
</dbReference>
<accession>A0A0F6W9E9</accession>
<evidence type="ECO:0000313" key="1">
    <source>
        <dbReference type="EMBL" id="AKF10825.1"/>
    </source>
</evidence>
<protein>
    <recommendedName>
        <fullName evidence="3">SUKH-3 immunity protein of toxin-antitoxin system</fullName>
    </recommendedName>
</protein>
<evidence type="ECO:0008006" key="3">
    <source>
        <dbReference type="Google" id="ProtNLM"/>
    </source>
</evidence>
<dbReference type="AlphaFoldDB" id="A0A0F6W9E9"/>
<keyword evidence="2" id="KW-1185">Reference proteome</keyword>
<organism evidence="1 2">
    <name type="scientific">Sandaracinus amylolyticus</name>
    <dbReference type="NCBI Taxonomy" id="927083"/>
    <lineage>
        <taxon>Bacteria</taxon>
        <taxon>Pseudomonadati</taxon>
        <taxon>Myxococcota</taxon>
        <taxon>Polyangia</taxon>
        <taxon>Polyangiales</taxon>
        <taxon>Sandaracinaceae</taxon>
        <taxon>Sandaracinus</taxon>
    </lineage>
</organism>
<dbReference type="EMBL" id="CP011125">
    <property type="protein sequence ID" value="AKF10825.1"/>
    <property type="molecule type" value="Genomic_DNA"/>
</dbReference>
<dbReference type="Pfam" id="PF14433">
    <property type="entry name" value="SUKH-3"/>
    <property type="match status" value="1"/>
</dbReference>
<evidence type="ECO:0000313" key="2">
    <source>
        <dbReference type="Proteomes" id="UP000034883"/>
    </source>
</evidence>
<dbReference type="InterPro" id="IPR025850">
    <property type="entry name" value="SUKH-3"/>
</dbReference>